<evidence type="ECO:0000256" key="5">
    <source>
        <dbReference type="ARBA" id="ARBA00022792"/>
    </source>
</evidence>
<feature type="compositionally biased region" description="Acidic residues" evidence="9">
    <location>
        <begin position="301"/>
        <end position="328"/>
    </location>
</feature>
<dbReference type="HOGENOM" id="CLU_687067_0_0_1"/>
<proteinExistence type="inferred from homology"/>
<dbReference type="GO" id="GO:0005743">
    <property type="term" value="C:mitochondrial inner membrane"/>
    <property type="evidence" value="ECO:0007669"/>
    <property type="project" value="UniProtKB-SubCell"/>
</dbReference>
<dbReference type="InParanoid" id="H0EFJ4"/>
<keyword evidence="7" id="KW-0496">Mitochondrion</keyword>
<keyword evidence="11" id="KW-1185">Reference proteome</keyword>
<dbReference type="EMBL" id="AGUE01000020">
    <property type="protein sequence ID" value="EHL02752.1"/>
    <property type="molecule type" value="Genomic_DNA"/>
</dbReference>
<evidence type="ECO:0000256" key="8">
    <source>
        <dbReference type="ARBA" id="ARBA00023136"/>
    </source>
</evidence>
<comment type="similarity">
    <text evidence="2">Belongs to the complex I NDUFA5 subunit family.</text>
</comment>
<dbReference type="GO" id="GO:0022904">
    <property type="term" value="P:respiratory electron transport chain"/>
    <property type="evidence" value="ECO:0007669"/>
    <property type="project" value="InterPro"/>
</dbReference>
<keyword evidence="3" id="KW-0813">Transport</keyword>
<evidence type="ECO:0000256" key="7">
    <source>
        <dbReference type="ARBA" id="ARBA00023128"/>
    </source>
</evidence>
<comment type="subcellular location">
    <subcellularLocation>
        <location evidence="1">Mitochondrion inner membrane</location>
        <topology evidence="1">Peripheral membrane protein</topology>
        <orientation evidence="1">Matrix side</orientation>
    </subcellularLocation>
</comment>
<dbReference type="Pfam" id="PF04716">
    <property type="entry name" value="ETC_C1_NDUFA5"/>
    <property type="match status" value="1"/>
</dbReference>
<feature type="compositionally biased region" description="Basic and acidic residues" evidence="9">
    <location>
        <begin position="279"/>
        <end position="299"/>
    </location>
</feature>
<sequence>MRRTFRQLAAVKPSNYLEPGAPTGLTGLRTHPSPRSALVYLYSRTLDKLAQFPESSLYRQSAEALTKHRMSIVTSIKPSNFEEWKKAAQQVVEAHPDLFKTEDNVEGNIVSVAGKMTKETHGDTTFLTSPAPSDLEDPDQEWDGEKDVKGGIEVGTFMKYNQNRPRAIFPPEPLLTAAQIGELENKIGAGLIEEVIQVAEGELKLADVMLQSRVPWCGDPEVSDQSQTPSCLKHTLGALLRGVSERTLSPLDYGVYNSSHVQHLADLVVEDPPIPETSLRSRNERFPDPEPETESKVDVEPITEPEEETEKEYENDNEKDDDTTVQAEDEGKERILNVRIDGHALPFLWKGPIRLPPPRLLDPRTTDVYGPSHLAYVKLPFPSPSLLNAIALRLAFIVRSR</sequence>
<keyword evidence="8" id="KW-0472">Membrane</keyword>
<organism evidence="10 11">
    <name type="scientific">Glarea lozoyensis (strain ATCC 74030 / MF5533)</name>
    <dbReference type="NCBI Taxonomy" id="1104152"/>
    <lineage>
        <taxon>Eukaryota</taxon>
        <taxon>Fungi</taxon>
        <taxon>Dikarya</taxon>
        <taxon>Ascomycota</taxon>
        <taxon>Pezizomycotina</taxon>
        <taxon>Leotiomycetes</taxon>
        <taxon>Helotiales</taxon>
        <taxon>Helotiaceae</taxon>
        <taxon>Glarea</taxon>
    </lineage>
</organism>
<name>H0EFJ4_GLAL7</name>
<evidence type="ECO:0000313" key="11">
    <source>
        <dbReference type="Proteomes" id="UP000005446"/>
    </source>
</evidence>
<accession>H0EFJ4</accession>
<dbReference type="OrthoDB" id="286811at2759"/>
<keyword evidence="10" id="KW-0830">Ubiquinone</keyword>
<dbReference type="PANTHER" id="PTHR12653">
    <property type="entry name" value="NADH-UBIQUINONE OXIDOREDUCTASE 13 KD-B SUBUNIT"/>
    <property type="match status" value="1"/>
</dbReference>
<reference evidence="10 11" key="1">
    <citation type="journal article" date="2012" name="Eukaryot. Cell">
        <title>Genome sequence of the fungus Glarea lozoyensis: the first genome sequence of a species from the Helotiaceae family.</title>
        <authorList>
            <person name="Youssar L."/>
            <person name="Gruening B.A."/>
            <person name="Erxleben A."/>
            <person name="Guenther S."/>
            <person name="Huettel W."/>
        </authorList>
    </citation>
    <scope>NUCLEOTIDE SEQUENCE [LARGE SCALE GENOMIC DNA]</scope>
    <source>
        <strain evidence="11">ATCC 74030 / MF5533</strain>
    </source>
</reference>
<evidence type="ECO:0000256" key="9">
    <source>
        <dbReference type="SAM" id="MobiDB-lite"/>
    </source>
</evidence>
<evidence type="ECO:0000256" key="6">
    <source>
        <dbReference type="ARBA" id="ARBA00022982"/>
    </source>
</evidence>
<dbReference type="Proteomes" id="UP000005446">
    <property type="component" value="Unassembled WGS sequence"/>
</dbReference>
<keyword evidence="6" id="KW-0249">Electron transport</keyword>
<evidence type="ECO:0000256" key="3">
    <source>
        <dbReference type="ARBA" id="ARBA00022448"/>
    </source>
</evidence>
<comment type="caution">
    <text evidence="10">The sequence shown here is derived from an EMBL/GenBank/DDBJ whole genome shotgun (WGS) entry which is preliminary data.</text>
</comment>
<gene>
    <name evidence="10" type="ORF">M7I_1270</name>
</gene>
<feature type="region of interest" description="Disordered" evidence="9">
    <location>
        <begin position="121"/>
        <end position="147"/>
    </location>
</feature>
<dbReference type="AlphaFoldDB" id="H0EFJ4"/>
<keyword evidence="5" id="KW-0999">Mitochondrion inner membrane</keyword>
<dbReference type="PANTHER" id="PTHR12653:SF0">
    <property type="entry name" value="NADH DEHYDROGENASE [UBIQUINONE] 1 ALPHA SUBCOMPLEX SUBUNIT 5"/>
    <property type="match status" value="1"/>
</dbReference>
<evidence type="ECO:0000313" key="10">
    <source>
        <dbReference type="EMBL" id="EHL02752.1"/>
    </source>
</evidence>
<evidence type="ECO:0000256" key="4">
    <source>
        <dbReference type="ARBA" id="ARBA00022660"/>
    </source>
</evidence>
<evidence type="ECO:0000256" key="1">
    <source>
        <dbReference type="ARBA" id="ARBA00004443"/>
    </source>
</evidence>
<feature type="region of interest" description="Disordered" evidence="9">
    <location>
        <begin position="272"/>
        <end position="332"/>
    </location>
</feature>
<protein>
    <submittedName>
        <fullName evidence="10">Putative NADH-ubiquinone oxidoreductase 29.9 kDa subunit, mitochondrial</fullName>
    </submittedName>
</protein>
<keyword evidence="4" id="KW-0679">Respiratory chain</keyword>
<evidence type="ECO:0000256" key="2">
    <source>
        <dbReference type="ARBA" id="ARBA00010261"/>
    </source>
</evidence>
<dbReference type="InterPro" id="IPR006806">
    <property type="entry name" value="NDUFA5"/>
</dbReference>